<keyword evidence="9 13" id="KW-0418">Kinase</keyword>
<dbReference type="PANTHER" id="PTHR20861">
    <property type="entry name" value="HOMOSERINE/4-DIPHOSPHOCYTIDYL-2-C-METHYL-D-ERYTHRITOL KINASE"/>
    <property type="match status" value="1"/>
</dbReference>
<sequence length="286" mass="30929">MKIRIPATSANLGCGFDSCGIGLSLYLHLDTGDLAETWHIEHSLAGIPSDASNLIIETALKLKPDLAPRSMKMQTDIPPSRGLGSSSSAIIAGIELANREGGLGLSRSEKLRIATELEGHPDNVAPAIYGGFVVASYDQREVSSVKHHFPDCDLIVFIPNQELLTSESRDVLPKTLDYQEAVTASSISNVMIGAVLNGNLPLAGKMMERDLWHEKYRGHLVPYLAPIRKVSQQVGAYATVLSGAGPTILTFSPYEKTEALVAQIRELKLKGRVEVLAIDKEGIQVY</sequence>
<comment type="function">
    <text evidence="12 13">Catalyzes the ATP-dependent phosphorylation of L-homoserine to L-homoserine phosphate.</text>
</comment>
<comment type="subcellular location">
    <subcellularLocation>
        <location evidence="13">Cytoplasm</location>
    </subcellularLocation>
</comment>
<dbReference type="AlphaFoldDB" id="A0A429ZU01"/>
<evidence type="ECO:0000259" key="14">
    <source>
        <dbReference type="Pfam" id="PF00288"/>
    </source>
</evidence>
<keyword evidence="13" id="KW-0963">Cytoplasm</keyword>
<evidence type="ECO:0000256" key="1">
    <source>
        <dbReference type="ARBA" id="ARBA00005015"/>
    </source>
</evidence>
<evidence type="ECO:0000259" key="15">
    <source>
        <dbReference type="Pfam" id="PF08544"/>
    </source>
</evidence>
<dbReference type="RefSeq" id="WP_126778407.1">
    <property type="nucleotide sequence ID" value="NZ_CAUQJP010000033.1"/>
</dbReference>
<dbReference type="GO" id="GO:0004413">
    <property type="term" value="F:homoserine kinase activity"/>
    <property type="evidence" value="ECO:0007669"/>
    <property type="project" value="UniProtKB-UniRule"/>
</dbReference>
<evidence type="ECO:0000313" key="16">
    <source>
        <dbReference type="EMBL" id="RST97210.1"/>
    </source>
</evidence>
<evidence type="ECO:0000256" key="9">
    <source>
        <dbReference type="ARBA" id="ARBA00022777"/>
    </source>
</evidence>
<evidence type="ECO:0000256" key="7">
    <source>
        <dbReference type="ARBA" id="ARBA00022697"/>
    </source>
</evidence>
<evidence type="ECO:0000256" key="10">
    <source>
        <dbReference type="ARBA" id="ARBA00022840"/>
    </source>
</evidence>
<dbReference type="Gene3D" id="3.30.70.890">
    <property type="entry name" value="GHMP kinase, C-terminal domain"/>
    <property type="match status" value="1"/>
</dbReference>
<dbReference type="UniPathway" id="UPA00050">
    <property type="reaction ID" value="UER00064"/>
</dbReference>
<evidence type="ECO:0000256" key="8">
    <source>
        <dbReference type="ARBA" id="ARBA00022741"/>
    </source>
</evidence>
<dbReference type="PANTHER" id="PTHR20861:SF1">
    <property type="entry name" value="HOMOSERINE KINASE"/>
    <property type="match status" value="1"/>
</dbReference>
<evidence type="ECO:0000256" key="6">
    <source>
        <dbReference type="ARBA" id="ARBA00022679"/>
    </source>
</evidence>
<dbReference type="SUPFAM" id="SSF54211">
    <property type="entry name" value="Ribosomal protein S5 domain 2-like"/>
    <property type="match status" value="1"/>
</dbReference>
<dbReference type="InterPro" id="IPR006203">
    <property type="entry name" value="GHMP_knse_ATP-bd_CS"/>
</dbReference>
<dbReference type="Pfam" id="PF00288">
    <property type="entry name" value="GHMP_kinases_N"/>
    <property type="match status" value="1"/>
</dbReference>
<dbReference type="SUPFAM" id="SSF55060">
    <property type="entry name" value="GHMP Kinase, C-terminal domain"/>
    <property type="match status" value="1"/>
</dbReference>
<dbReference type="GO" id="GO:0009088">
    <property type="term" value="P:threonine biosynthetic process"/>
    <property type="evidence" value="ECO:0007669"/>
    <property type="project" value="UniProtKB-UniRule"/>
</dbReference>
<dbReference type="GO" id="GO:0005524">
    <property type="term" value="F:ATP binding"/>
    <property type="evidence" value="ECO:0007669"/>
    <property type="project" value="UniProtKB-UniRule"/>
</dbReference>
<comment type="similarity">
    <text evidence="2 13">Belongs to the GHMP kinase family. Homoserine kinase subfamily.</text>
</comment>
<evidence type="ECO:0000313" key="17">
    <source>
        <dbReference type="Proteomes" id="UP000287239"/>
    </source>
</evidence>
<dbReference type="EC" id="2.7.1.39" evidence="3 13"/>
<keyword evidence="10 13" id="KW-0067">ATP-binding</keyword>
<keyword evidence="6 13" id="KW-0808">Transferase</keyword>
<evidence type="ECO:0000256" key="3">
    <source>
        <dbReference type="ARBA" id="ARBA00012078"/>
    </source>
</evidence>
<keyword evidence="7 13" id="KW-0791">Threonine biosynthesis</keyword>
<dbReference type="NCBIfam" id="TIGR00191">
    <property type="entry name" value="thrB"/>
    <property type="match status" value="1"/>
</dbReference>
<evidence type="ECO:0000256" key="13">
    <source>
        <dbReference type="HAMAP-Rule" id="MF_00384"/>
    </source>
</evidence>
<evidence type="ECO:0000256" key="11">
    <source>
        <dbReference type="ARBA" id="ARBA00049375"/>
    </source>
</evidence>
<evidence type="ECO:0000256" key="2">
    <source>
        <dbReference type="ARBA" id="ARBA00007370"/>
    </source>
</evidence>
<dbReference type="GO" id="GO:0005737">
    <property type="term" value="C:cytoplasm"/>
    <property type="evidence" value="ECO:0007669"/>
    <property type="project" value="UniProtKB-SubCell"/>
</dbReference>
<evidence type="ECO:0000256" key="12">
    <source>
        <dbReference type="ARBA" id="ARBA00049954"/>
    </source>
</evidence>
<dbReference type="OrthoDB" id="9769912at2"/>
<feature type="domain" description="GHMP kinase C-terminal" evidence="15">
    <location>
        <begin position="191"/>
        <end position="262"/>
    </location>
</feature>
<dbReference type="InterPro" id="IPR014721">
    <property type="entry name" value="Ribsml_uS5_D2-typ_fold_subgr"/>
</dbReference>
<dbReference type="EMBL" id="NGJU01000003">
    <property type="protein sequence ID" value="RST97210.1"/>
    <property type="molecule type" value="Genomic_DNA"/>
</dbReference>
<proteinExistence type="inferred from homology"/>
<dbReference type="InterPro" id="IPR006204">
    <property type="entry name" value="GHMP_kinase_N_dom"/>
</dbReference>
<dbReference type="PROSITE" id="PS00627">
    <property type="entry name" value="GHMP_KINASES_ATP"/>
    <property type="match status" value="1"/>
</dbReference>
<name>A0A429ZU01_9ENTE</name>
<gene>
    <name evidence="13" type="primary">thrB</name>
    <name evidence="16" type="ORF">CBF35_02875</name>
</gene>
<reference evidence="16 17" key="1">
    <citation type="submission" date="2017-05" db="EMBL/GenBank/DDBJ databases">
        <title>Vagococcus spp. assemblies.</title>
        <authorList>
            <person name="Gulvik C.A."/>
        </authorList>
    </citation>
    <scope>NUCLEOTIDE SEQUENCE [LARGE SCALE GENOMIC DNA]</scope>
    <source>
        <strain evidence="16 17">NCFB 2777</strain>
    </source>
</reference>
<dbReference type="HAMAP" id="MF_00384">
    <property type="entry name" value="Homoser_kinase"/>
    <property type="match status" value="1"/>
</dbReference>
<organism evidence="16 17">
    <name type="scientific">Vagococcus salmoninarum</name>
    <dbReference type="NCBI Taxonomy" id="2739"/>
    <lineage>
        <taxon>Bacteria</taxon>
        <taxon>Bacillati</taxon>
        <taxon>Bacillota</taxon>
        <taxon>Bacilli</taxon>
        <taxon>Lactobacillales</taxon>
        <taxon>Enterococcaceae</taxon>
        <taxon>Vagococcus</taxon>
    </lineage>
</organism>
<comment type="caution">
    <text evidence="16">The sequence shown here is derived from an EMBL/GenBank/DDBJ whole genome shotgun (WGS) entry which is preliminary data.</text>
</comment>
<comment type="pathway">
    <text evidence="1 13">Amino-acid biosynthesis; L-threonine biosynthesis; L-threonine from L-aspartate: step 4/5.</text>
</comment>
<dbReference type="PRINTS" id="PR00958">
    <property type="entry name" value="HOMSERKINASE"/>
</dbReference>
<dbReference type="Gene3D" id="3.30.230.10">
    <property type="match status" value="1"/>
</dbReference>
<dbReference type="PIRSF" id="PIRSF000676">
    <property type="entry name" value="Homoser_kin"/>
    <property type="match status" value="1"/>
</dbReference>
<protein>
    <recommendedName>
        <fullName evidence="4 13">Homoserine kinase</fullName>
        <shortName evidence="13">HK</shortName>
        <shortName evidence="13">HSK</shortName>
        <ecNumber evidence="3 13">2.7.1.39</ecNumber>
    </recommendedName>
</protein>
<keyword evidence="17" id="KW-1185">Reference proteome</keyword>
<keyword evidence="8 13" id="KW-0547">Nucleotide-binding</keyword>
<dbReference type="InterPro" id="IPR013750">
    <property type="entry name" value="GHMP_kinase_C_dom"/>
</dbReference>
<accession>A0A429ZU01</accession>
<feature type="domain" description="GHMP kinase N-terminal" evidence="14">
    <location>
        <begin position="53"/>
        <end position="131"/>
    </location>
</feature>
<comment type="catalytic activity">
    <reaction evidence="11 13">
        <text>L-homoserine + ATP = O-phospho-L-homoserine + ADP + H(+)</text>
        <dbReference type="Rhea" id="RHEA:13985"/>
        <dbReference type="ChEBI" id="CHEBI:15378"/>
        <dbReference type="ChEBI" id="CHEBI:30616"/>
        <dbReference type="ChEBI" id="CHEBI:57476"/>
        <dbReference type="ChEBI" id="CHEBI:57590"/>
        <dbReference type="ChEBI" id="CHEBI:456216"/>
        <dbReference type="EC" id="2.7.1.39"/>
    </reaction>
</comment>
<evidence type="ECO:0000256" key="5">
    <source>
        <dbReference type="ARBA" id="ARBA00022605"/>
    </source>
</evidence>
<dbReference type="InterPro" id="IPR036554">
    <property type="entry name" value="GHMP_kinase_C_sf"/>
</dbReference>
<dbReference type="InterPro" id="IPR020568">
    <property type="entry name" value="Ribosomal_Su5_D2-typ_SF"/>
</dbReference>
<feature type="binding site" evidence="13">
    <location>
        <begin position="78"/>
        <end position="88"/>
    </location>
    <ligand>
        <name>ATP</name>
        <dbReference type="ChEBI" id="CHEBI:30616"/>
    </ligand>
</feature>
<dbReference type="Proteomes" id="UP000287239">
    <property type="component" value="Unassembled WGS sequence"/>
</dbReference>
<keyword evidence="5 13" id="KW-0028">Amino-acid biosynthesis</keyword>
<evidence type="ECO:0000256" key="4">
    <source>
        <dbReference type="ARBA" id="ARBA00017858"/>
    </source>
</evidence>
<dbReference type="GeneID" id="98567297"/>
<dbReference type="InterPro" id="IPR000870">
    <property type="entry name" value="Homoserine_kinase"/>
</dbReference>
<dbReference type="Pfam" id="PF08544">
    <property type="entry name" value="GHMP_kinases_C"/>
    <property type="match status" value="1"/>
</dbReference>